<feature type="transmembrane region" description="Helical" evidence="6">
    <location>
        <begin position="77"/>
        <end position="100"/>
    </location>
</feature>
<keyword evidence="5 6" id="KW-0472">Membrane</keyword>
<feature type="transmembrane region" description="Helical" evidence="6">
    <location>
        <begin position="43"/>
        <end position="65"/>
    </location>
</feature>
<dbReference type="InterPro" id="IPR005598">
    <property type="entry name" value="ATP_synth_I"/>
</dbReference>
<accession>A0A4R3YUG3</accession>
<gene>
    <name evidence="7" type="ORF">EDC52_10510</name>
</gene>
<keyword evidence="2" id="KW-1003">Cell membrane</keyword>
<evidence type="ECO:0000313" key="8">
    <source>
        <dbReference type="Proteomes" id="UP000295719"/>
    </source>
</evidence>
<keyword evidence="3 6" id="KW-0812">Transmembrane</keyword>
<comment type="subcellular location">
    <subcellularLocation>
        <location evidence="1">Cell membrane</location>
        <topology evidence="1">Multi-pass membrane protein</topology>
    </subcellularLocation>
</comment>
<evidence type="ECO:0000256" key="5">
    <source>
        <dbReference type="ARBA" id="ARBA00023136"/>
    </source>
</evidence>
<evidence type="ECO:0000256" key="4">
    <source>
        <dbReference type="ARBA" id="ARBA00022989"/>
    </source>
</evidence>
<proteinExistence type="predicted"/>
<comment type="caution">
    <text evidence="7">The sequence shown here is derived from an EMBL/GenBank/DDBJ whole genome shotgun (WGS) entry which is preliminary data.</text>
</comment>
<dbReference type="EMBL" id="SMCR01000005">
    <property type="protein sequence ID" value="TCV95408.1"/>
    <property type="molecule type" value="Genomic_DNA"/>
</dbReference>
<evidence type="ECO:0000256" key="3">
    <source>
        <dbReference type="ARBA" id="ARBA00022692"/>
    </source>
</evidence>
<dbReference type="Proteomes" id="UP000295719">
    <property type="component" value="Unassembled WGS sequence"/>
</dbReference>
<evidence type="ECO:0000256" key="6">
    <source>
        <dbReference type="SAM" id="Phobius"/>
    </source>
</evidence>
<feature type="transmembrane region" description="Helical" evidence="6">
    <location>
        <begin position="106"/>
        <end position="128"/>
    </location>
</feature>
<sequence length="132" mass="14200">MENRKVMTLSLYNGKDAGKLLFIQLMTFIVFSAFFALKSAHWSVSAAGGGVAAWLPNVLFMLFACRFGVKVPAAGRVAWSFAIGEALKVFTTIALLMVALGVFRAAFLPLSLTYLSVLIVQILAPAVINNKG</sequence>
<dbReference type="NCBIfam" id="NF005962">
    <property type="entry name" value="PRK08049.1"/>
    <property type="match status" value="1"/>
</dbReference>
<evidence type="ECO:0000256" key="1">
    <source>
        <dbReference type="ARBA" id="ARBA00004651"/>
    </source>
</evidence>
<evidence type="ECO:0000313" key="7">
    <source>
        <dbReference type="EMBL" id="TCV95408.1"/>
    </source>
</evidence>
<reference evidence="7 8" key="1">
    <citation type="submission" date="2019-03" db="EMBL/GenBank/DDBJ databases">
        <title>Genomic Encyclopedia of Type Strains, Phase IV (KMG-IV): sequencing the most valuable type-strain genomes for metagenomic binning, comparative biology and taxonomic classification.</title>
        <authorList>
            <person name="Goeker M."/>
        </authorList>
    </citation>
    <scope>NUCLEOTIDE SEQUENCE [LARGE SCALE GENOMIC DNA]</scope>
    <source>
        <strain evidence="7 8">DSM 19580</strain>
    </source>
</reference>
<keyword evidence="8" id="KW-1185">Reference proteome</keyword>
<dbReference type="GO" id="GO:0005886">
    <property type="term" value="C:plasma membrane"/>
    <property type="evidence" value="ECO:0007669"/>
    <property type="project" value="UniProtKB-SubCell"/>
</dbReference>
<organism evidence="7 8">
    <name type="scientific">Biostraticola tofi</name>
    <dbReference type="NCBI Taxonomy" id="466109"/>
    <lineage>
        <taxon>Bacteria</taxon>
        <taxon>Pseudomonadati</taxon>
        <taxon>Pseudomonadota</taxon>
        <taxon>Gammaproteobacteria</taxon>
        <taxon>Enterobacterales</taxon>
        <taxon>Bruguierivoracaceae</taxon>
        <taxon>Biostraticola</taxon>
    </lineage>
</organism>
<evidence type="ECO:0000256" key="2">
    <source>
        <dbReference type="ARBA" id="ARBA00022475"/>
    </source>
</evidence>
<dbReference type="Pfam" id="PF03899">
    <property type="entry name" value="ATP-synt_I"/>
    <property type="match status" value="1"/>
</dbReference>
<dbReference type="AlphaFoldDB" id="A0A4R3YUG3"/>
<protein>
    <submittedName>
        <fullName evidence="7">ATP synthase protein I</fullName>
    </submittedName>
</protein>
<feature type="transmembrane region" description="Helical" evidence="6">
    <location>
        <begin position="20"/>
        <end position="37"/>
    </location>
</feature>
<name>A0A4R3YUG3_9GAMM</name>
<keyword evidence="4 6" id="KW-1133">Transmembrane helix</keyword>